<protein>
    <submittedName>
        <fullName evidence="1">Uncharacterized protein</fullName>
    </submittedName>
</protein>
<evidence type="ECO:0000313" key="2">
    <source>
        <dbReference type="Proteomes" id="UP000006408"/>
    </source>
</evidence>
<organism evidence="1 2">
    <name type="scientific">Bifidobacterium angulatum DSM 20098 = JCM 7096</name>
    <dbReference type="NCBI Taxonomy" id="518635"/>
    <lineage>
        <taxon>Bacteria</taxon>
        <taxon>Bacillati</taxon>
        <taxon>Actinomycetota</taxon>
        <taxon>Actinomycetes</taxon>
        <taxon>Bifidobacteriales</taxon>
        <taxon>Bifidobacteriaceae</taxon>
        <taxon>Bifidobacterium</taxon>
    </lineage>
</organism>
<dbReference type="Proteomes" id="UP000006408">
    <property type="component" value="Unassembled WGS sequence"/>
</dbReference>
<dbReference type="EMBL" id="ABYS02000003">
    <property type="protein sequence ID" value="EEP21835.1"/>
    <property type="molecule type" value="Genomic_DNA"/>
</dbReference>
<keyword evidence="2" id="KW-1185">Reference proteome</keyword>
<gene>
    <name evidence="1" type="ORF">BIFANG_02230</name>
</gene>
<dbReference type="AlphaFoldDB" id="C4FD48"/>
<accession>C4FD48</accession>
<comment type="caution">
    <text evidence="1">The sequence shown here is derived from an EMBL/GenBank/DDBJ whole genome shotgun (WGS) entry which is preliminary data.</text>
</comment>
<dbReference type="HOGENOM" id="CLU_2217893_0_0_11"/>
<reference evidence="1" key="1">
    <citation type="submission" date="2009-04" db="EMBL/GenBank/DDBJ databases">
        <authorList>
            <person name="Weinstock G."/>
            <person name="Sodergren E."/>
            <person name="Clifton S."/>
            <person name="Fulton L."/>
            <person name="Fulton B."/>
            <person name="Courtney L."/>
            <person name="Fronick C."/>
            <person name="Harrison M."/>
            <person name="Strong C."/>
            <person name="Farmer C."/>
            <person name="Delahaunty K."/>
            <person name="Markovic C."/>
            <person name="Hall O."/>
            <person name="Minx P."/>
            <person name="Tomlinson C."/>
            <person name="Mitreva M."/>
            <person name="Nelson J."/>
            <person name="Hou S."/>
            <person name="Wollam A."/>
            <person name="Pepin K.H."/>
            <person name="Johnson M."/>
            <person name="Bhonagiri V."/>
            <person name="Nash W.E."/>
            <person name="Warren W."/>
            <person name="Chinwalla A."/>
            <person name="Mardis E.R."/>
            <person name="Wilson R.K."/>
        </authorList>
    </citation>
    <scope>NUCLEOTIDE SEQUENCE [LARGE SCALE GENOMIC DNA]</scope>
    <source>
        <strain evidence="1">DSM 20098</strain>
    </source>
</reference>
<sequence length="106" mass="11591">MDLLQGQGLATQALACGNILLEIRIARIARIAHTAVVGQGIAQNLHRIDMAAIIMHPPYRAHGTRSKAGHQRVATHRIAGFKIQRVYFAHGLQSMRWAVLAGMSAF</sequence>
<name>C4FD48_9BIFI</name>
<proteinExistence type="predicted"/>
<evidence type="ECO:0000313" key="1">
    <source>
        <dbReference type="EMBL" id="EEP21835.1"/>
    </source>
</evidence>